<dbReference type="EMBL" id="WDEH01000018">
    <property type="protein sequence ID" value="KAB6137973.1"/>
    <property type="molecule type" value="Genomic_DNA"/>
</dbReference>
<proteinExistence type="predicted"/>
<dbReference type="InterPro" id="IPR036097">
    <property type="entry name" value="HisK_dim/P_sf"/>
</dbReference>
<dbReference type="PROSITE" id="PS50110">
    <property type="entry name" value="RESPONSE_REGULATORY"/>
    <property type="match status" value="1"/>
</dbReference>
<dbReference type="PROSITE" id="PS50109">
    <property type="entry name" value="HIS_KIN"/>
    <property type="match status" value="1"/>
</dbReference>
<dbReference type="EMBL" id="FNRP01000010">
    <property type="protein sequence ID" value="SEA66056.1"/>
    <property type="molecule type" value="Genomic_DNA"/>
</dbReference>
<dbReference type="InterPro" id="IPR011006">
    <property type="entry name" value="CheY-like_superfamily"/>
</dbReference>
<keyword evidence="3 6" id="KW-0597">Phosphoprotein</keyword>
<dbReference type="Proteomes" id="UP000183040">
    <property type="component" value="Unassembled WGS sequence"/>
</dbReference>
<feature type="domain" description="Histidine kinase" evidence="7">
    <location>
        <begin position="557"/>
        <end position="768"/>
    </location>
</feature>
<evidence type="ECO:0000313" key="12">
    <source>
        <dbReference type="Proteomes" id="UP000487596"/>
    </source>
</evidence>
<evidence type="ECO:0000256" key="6">
    <source>
        <dbReference type="PROSITE-ProRule" id="PRU00169"/>
    </source>
</evidence>
<dbReference type="Gene3D" id="1.10.287.130">
    <property type="match status" value="1"/>
</dbReference>
<dbReference type="CDD" id="cd00082">
    <property type="entry name" value="HisKA"/>
    <property type="match status" value="1"/>
</dbReference>
<dbReference type="InterPro" id="IPR000014">
    <property type="entry name" value="PAS"/>
</dbReference>
<evidence type="ECO:0000313" key="10">
    <source>
        <dbReference type="EMBL" id="SEA66056.1"/>
    </source>
</evidence>
<accession>A0A1H4D0K3</accession>
<dbReference type="Pfam" id="PF00072">
    <property type="entry name" value="Response_reg"/>
    <property type="match status" value="1"/>
</dbReference>
<keyword evidence="4" id="KW-0808">Transferase</keyword>
<keyword evidence="5 10" id="KW-0418">Kinase</keyword>
<dbReference type="Proteomes" id="UP000487596">
    <property type="component" value="Unassembled WGS sequence"/>
</dbReference>
<dbReference type="PRINTS" id="PR00344">
    <property type="entry name" value="BCTRLSENSOR"/>
</dbReference>
<dbReference type="RefSeq" id="WP_074706211.1">
    <property type="nucleotide sequence ID" value="NZ_FNRP01000010.1"/>
</dbReference>
<dbReference type="InterPro" id="IPR013655">
    <property type="entry name" value="PAS_fold_3"/>
</dbReference>
<evidence type="ECO:0000313" key="11">
    <source>
        <dbReference type="Proteomes" id="UP000183040"/>
    </source>
</evidence>
<reference evidence="10 11" key="1">
    <citation type="submission" date="2016-10" db="EMBL/GenBank/DDBJ databases">
        <authorList>
            <person name="de Groot N.N."/>
        </authorList>
    </citation>
    <scope>NUCLEOTIDE SEQUENCE [LARGE SCALE GENOMIC DNA]</scope>
    <source>
        <strain evidence="10 11">NLAE-zl-G339</strain>
    </source>
</reference>
<evidence type="ECO:0000259" key="7">
    <source>
        <dbReference type="PROSITE" id="PS50109"/>
    </source>
</evidence>
<dbReference type="Pfam" id="PF00512">
    <property type="entry name" value="HisKA"/>
    <property type="match status" value="1"/>
</dbReference>
<evidence type="ECO:0000256" key="4">
    <source>
        <dbReference type="ARBA" id="ARBA00022679"/>
    </source>
</evidence>
<comment type="catalytic activity">
    <reaction evidence="1">
        <text>ATP + protein L-histidine = ADP + protein N-phospho-L-histidine.</text>
        <dbReference type="EC" id="2.7.13.3"/>
    </reaction>
</comment>
<reference evidence="9 12" key="2">
    <citation type="journal article" date="2019" name="Nat. Med.">
        <title>A library of human gut bacterial isolates paired with longitudinal multiomics data enables mechanistic microbiome research.</title>
        <authorList>
            <person name="Poyet M."/>
            <person name="Groussin M."/>
            <person name="Gibbons S.M."/>
            <person name="Avila-Pacheco J."/>
            <person name="Jiang X."/>
            <person name="Kearney S.M."/>
            <person name="Perrotta A.R."/>
            <person name="Berdy B."/>
            <person name="Zhao S."/>
            <person name="Lieberman T.D."/>
            <person name="Swanson P.K."/>
            <person name="Smith M."/>
            <person name="Roesemann S."/>
            <person name="Alexander J.E."/>
            <person name="Rich S.A."/>
            <person name="Livny J."/>
            <person name="Vlamakis H."/>
            <person name="Clish C."/>
            <person name="Bullock K."/>
            <person name="Deik A."/>
            <person name="Scott J."/>
            <person name="Pierce K.A."/>
            <person name="Xavier R.J."/>
            <person name="Alm E.J."/>
        </authorList>
    </citation>
    <scope>NUCLEOTIDE SEQUENCE [LARGE SCALE GENOMIC DNA]</scope>
    <source>
        <strain evidence="9 12">BIOML-A62</strain>
    </source>
</reference>
<dbReference type="Pfam" id="PF13426">
    <property type="entry name" value="PAS_9"/>
    <property type="match status" value="1"/>
</dbReference>
<dbReference type="InterPro" id="IPR003594">
    <property type="entry name" value="HATPase_dom"/>
</dbReference>
<evidence type="ECO:0000256" key="1">
    <source>
        <dbReference type="ARBA" id="ARBA00000085"/>
    </source>
</evidence>
<dbReference type="SMART" id="SM00448">
    <property type="entry name" value="REC"/>
    <property type="match status" value="1"/>
</dbReference>
<dbReference type="Gene3D" id="3.40.50.2300">
    <property type="match status" value="1"/>
</dbReference>
<evidence type="ECO:0000256" key="3">
    <source>
        <dbReference type="ARBA" id="ARBA00022553"/>
    </source>
</evidence>
<dbReference type="SUPFAM" id="SSF55874">
    <property type="entry name" value="ATPase domain of HSP90 chaperone/DNA topoisomerase II/histidine kinase"/>
    <property type="match status" value="1"/>
</dbReference>
<organism evidence="10 11">
    <name type="scientific">Bacteroides xylanisolvens</name>
    <dbReference type="NCBI Taxonomy" id="371601"/>
    <lineage>
        <taxon>Bacteria</taxon>
        <taxon>Pseudomonadati</taxon>
        <taxon>Bacteroidota</taxon>
        <taxon>Bacteroidia</taxon>
        <taxon>Bacteroidales</taxon>
        <taxon>Bacteroidaceae</taxon>
        <taxon>Bacteroides</taxon>
    </lineage>
</organism>
<dbReference type="GO" id="GO:0000155">
    <property type="term" value="F:phosphorelay sensor kinase activity"/>
    <property type="evidence" value="ECO:0007669"/>
    <property type="project" value="InterPro"/>
</dbReference>
<evidence type="ECO:0000259" key="8">
    <source>
        <dbReference type="PROSITE" id="PS50110"/>
    </source>
</evidence>
<dbReference type="InterPro" id="IPR036890">
    <property type="entry name" value="HATPase_C_sf"/>
</dbReference>
<sequence length="917" mass="106166">MNEKETLSSDNGQTIFEQGITELIHEQFLFAESVYARLPISIEMYDTDGILRFINDHALKMYGVNDRSAVVGTVNLFSSPYMDDQLKARIQSGEENIMLEFEYDFNRINEDEYFTTHNKNSMIFEVQVISLWNKAGNIIGHVLLSNDKTSVKETEFRTEENKKNLEMAMEAANMSSWVYDVRKKTFSSLHGTSIVKEKMTLDDFLDILHPQDCEQLRLVFSQLINKEIENGQITLRFFDEAEKQYRHYESRMRLSAEHMGKLLIIGTQLDITERLQMVKKTQELISKRELAMQVSNIIHWDFDVRTRKFESYHDPINDYASDKPLTIAEYIEAVHPDDRSAVYDAMQSMLSGKDVTINFTCRIQTKYDDSWQYCNILGVPFEKDEDGNNIRFTGFRQNISKLHQLDEEVKERNYKMELTFKTVGMSYWDFDVTTRQFKAFNDPVNDYHPERTITPNDYMEATHPEDVDCVCKYIEYMLQRTDKEFSFQYRSKSKWENEWQTLIVTGIPVERDKKGNVTRYTGIKFNNTKWEKMAQELKELKEKAELSDRLKSAFLANMSHEIRTPLNAIVGFSGLMVHCDDPAEKEEYMNIIESNNELLLRLINDILDLSKIESGILERKREKFNLSKVCNELYMMIQQKMTNPDVKLFVDNPCSDCWIFLDVNRLKQVWMNFLTNAVKCTHAGFIKMGYSIENEGVRFYVQDSGVGIPVELQDRVFGRFQKLNEFAQGTGLGLAISRAIIEGAGGEIGFTSNPGIGSTFWAWIPCKIDTQENGEIQEIENAPATPVPVQQIPSLSEINKKDFKVLIAEDNDSNFSLVQHILFKYNLTRVKNGVEALEKLHNEQYDIILMDMKMPIMGGLEAVRKIREFDTKVPIIALTAYAFDSDRTSAMEAGCNAFLTKPLNKSQLLGLFSTKYQ</sequence>
<evidence type="ECO:0000256" key="2">
    <source>
        <dbReference type="ARBA" id="ARBA00012438"/>
    </source>
</evidence>
<feature type="modified residue" description="4-aspartylphosphate" evidence="6">
    <location>
        <position position="851"/>
    </location>
</feature>
<name>A0A1H4D0K3_9BACE</name>
<dbReference type="InterPro" id="IPR001789">
    <property type="entry name" value="Sig_transdc_resp-reg_receiver"/>
</dbReference>
<gene>
    <name evidence="9" type="ORF">GA424_12100</name>
    <name evidence="10" type="ORF">SAMN04487924_110113</name>
</gene>
<dbReference type="SUPFAM" id="SSF47384">
    <property type="entry name" value="Homodimeric domain of signal transducing histidine kinase"/>
    <property type="match status" value="1"/>
</dbReference>
<dbReference type="AlphaFoldDB" id="A0A1H4D0K3"/>
<dbReference type="InterPro" id="IPR004358">
    <property type="entry name" value="Sig_transdc_His_kin-like_C"/>
</dbReference>
<dbReference type="Pfam" id="PF08447">
    <property type="entry name" value="PAS_3"/>
    <property type="match status" value="1"/>
</dbReference>
<dbReference type="SUPFAM" id="SSF52172">
    <property type="entry name" value="CheY-like"/>
    <property type="match status" value="1"/>
</dbReference>
<dbReference type="EC" id="2.7.13.3" evidence="2"/>
<dbReference type="CDD" id="cd17546">
    <property type="entry name" value="REC_hyHK_CKI1_RcsC-like"/>
    <property type="match status" value="1"/>
</dbReference>
<evidence type="ECO:0000256" key="5">
    <source>
        <dbReference type="ARBA" id="ARBA00022777"/>
    </source>
</evidence>
<dbReference type="SUPFAM" id="SSF55785">
    <property type="entry name" value="PYP-like sensor domain (PAS domain)"/>
    <property type="match status" value="1"/>
</dbReference>
<dbReference type="InterPro" id="IPR005467">
    <property type="entry name" value="His_kinase_dom"/>
</dbReference>
<dbReference type="SMART" id="SM00388">
    <property type="entry name" value="HisKA"/>
    <property type="match status" value="1"/>
</dbReference>
<dbReference type="InterPro" id="IPR035965">
    <property type="entry name" value="PAS-like_dom_sf"/>
</dbReference>
<feature type="domain" description="Response regulatory" evidence="8">
    <location>
        <begin position="804"/>
        <end position="916"/>
    </location>
</feature>
<dbReference type="SMART" id="SM00387">
    <property type="entry name" value="HATPase_c"/>
    <property type="match status" value="1"/>
</dbReference>
<evidence type="ECO:0000313" key="9">
    <source>
        <dbReference type="EMBL" id="KAB6137973.1"/>
    </source>
</evidence>
<dbReference type="Pfam" id="PF02518">
    <property type="entry name" value="HATPase_c"/>
    <property type="match status" value="1"/>
</dbReference>
<protein>
    <recommendedName>
        <fullName evidence="2">histidine kinase</fullName>
        <ecNumber evidence="2">2.7.13.3</ecNumber>
    </recommendedName>
</protein>
<dbReference type="Gene3D" id="3.30.450.20">
    <property type="entry name" value="PAS domain"/>
    <property type="match status" value="4"/>
</dbReference>
<dbReference type="PANTHER" id="PTHR43047">
    <property type="entry name" value="TWO-COMPONENT HISTIDINE PROTEIN KINASE"/>
    <property type="match status" value="1"/>
</dbReference>
<dbReference type="InterPro" id="IPR003661">
    <property type="entry name" value="HisK_dim/P_dom"/>
</dbReference>
<dbReference type="Gene3D" id="3.30.565.10">
    <property type="entry name" value="Histidine kinase-like ATPase, C-terminal domain"/>
    <property type="match status" value="1"/>
</dbReference>